<sequence>MTGSLRVPSGSVLEALVSGEFEEGCRRHVALTAPTALDDLWAAQCLVQLGRRAEGLAVFLRLQAAGLGDAAPLAAVAYRFEGDLESAREVLAEVDAWGLTGFGEAVACRERGMLALTAGRLEEALVWTRRAWRTAVTEPTAQLFLPGFAAALAMVLATLGQDHAAAQYAAQALPAASGAQRAPLLWILSACYARAGLFPEARQALEELDAVALGPPSAPLRAYHWGVLHAVQGNLARAAAAFSQAAALARENGQLETEGFAALQLAALSSAAGRTDQGRVQVARARSRAGGARAAALCDLQAAALDVRAGEPGGVDALQRAVERLRDLGLKRDEGEGRVLLADAFLRADELEAAERALHQAAECRATLGRNVTVAALIAERPRMREVIGARVARGAPGDLEELWQDLQRIEQARPAPLVLTTLGGYGLQLGEAPVRVNVGLRRALEVLSYLLLRGEATLEDLQTHVFDGSSPQAARDYLHVTRHALTRAVPGLQLPFDRARAVYRAEVRERALQWDLTVVREALLDGTAQGLNRALGAYTGAFLPHSSSAWAAEIRSDLEWQLITAGERAARGLLLREACDEAAALLRRLLGLWPSEVALHELLIHAVRVSQGPSTAGLEARRSREVLTRELGVQVALPDGHAER</sequence>
<organism evidence="1 2">
    <name type="scientific">Deinococcus depolymerans</name>
    <dbReference type="NCBI Taxonomy" id="392408"/>
    <lineage>
        <taxon>Bacteria</taxon>
        <taxon>Thermotogati</taxon>
        <taxon>Deinococcota</taxon>
        <taxon>Deinococci</taxon>
        <taxon>Deinococcales</taxon>
        <taxon>Deinococcaceae</taxon>
        <taxon>Deinococcus</taxon>
    </lineage>
</organism>
<dbReference type="EMBL" id="BAAADB010000027">
    <property type="protein sequence ID" value="GAA0516430.1"/>
    <property type="molecule type" value="Genomic_DNA"/>
</dbReference>
<evidence type="ECO:0008006" key="3">
    <source>
        <dbReference type="Google" id="ProtNLM"/>
    </source>
</evidence>
<dbReference type="InterPro" id="IPR011990">
    <property type="entry name" value="TPR-like_helical_dom_sf"/>
</dbReference>
<evidence type="ECO:0000313" key="1">
    <source>
        <dbReference type="EMBL" id="GAA0516430.1"/>
    </source>
</evidence>
<gene>
    <name evidence="1" type="ORF">GCM10008937_25020</name>
</gene>
<evidence type="ECO:0000313" key="2">
    <source>
        <dbReference type="Proteomes" id="UP001500191"/>
    </source>
</evidence>
<comment type="caution">
    <text evidence="1">The sequence shown here is derived from an EMBL/GenBank/DDBJ whole genome shotgun (WGS) entry which is preliminary data.</text>
</comment>
<name>A0ABN1CCN2_9DEIO</name>
<dbReference type="Gene3D" id="1.25.40.10">
    <property type="entry name" value="Tetratricopeptide repeat domain"/>
    <property type="match status" value="2"/>
</dbReference>
<dbReference type="Proteomes" id="UP001500191">
    <property type="component" value="Unassembled WGS sequence"/>
</dbReference>
<protein>
    <recommendedName>
        <fullName evidence="3">Bacterial transcriptional activator domain-containing protein</fullName>
    </recommendedName>
</protein>
<proteinExistence type="predicted"/>
<accession>A0ABN1CCN2</accession>
<dbReference type="SUPFAM" id="SSF48452">
    <property type="entry name" value="TPR-like"/>
    <property type="match status" value="1"/>
</dbReference>
<keyword evidence="2" id="KW-1185">Reference proteome</keyword>
<reference evidence="1 2" key="1">
    <citation type="journal article" date="2019" name="Int. J. Syst. Evol. Microbiol.">
        <title>The Global Catalogue of Microorganisms (GCM) 10K type strain sequencing project: providing services to taxonomists for standard genome sequencing and annotation.</title>
        <authorList>
            <consortium name="The Broad Institute Genomics Platform"/>
            <consortium name="The Broad Institute Genome Sequencing Center for Infectious Disease"/>
            <person name="Wu L."/>
            <person name="Ma J."/>
        </authorList>
    </citation>
    <scope>NUCLEOTIDE SEQUENCE [LARGE SCALE GENOMIC DNA]</scope>
    <source>
        <strain evidence="1 2">JCM 14368</strain>
    </source>
</reference>
<dbReference type="RefSeq" id="WP_343759372.1">
    <property type="nucleotide sequence ID" value="NZ_BAAADB010000027.1"/>
</dbReference>